<dbReference type="RefSeq" id="WP_209370715.1">
    <property type="nucleotide sequence ID" value="NZ_JAGIZA010000002.1"/>
</dbReference>
<reference evidence="1" key="1">
    <citation type="submission" date="2021-03" db="EMBL/GenBank/DDBJ databases">
        <authorList>
            <person name="So Y."/>
        </authorList>
    </citation>
    <scope>NUCLEOTIDE SEQUENCE</scope>
    <source>
        <strain evidence="1">SG15</strain>
    </source>
</reference>
<gene>
    <name evidence="1" type="ORF">J5Y10_03390</name>
</gene>
<accession>A0A940S6C4</accession>
<sequence>MQSPFQNTRFLTVGNTLSSPQAALSDRAVAHLAAETLVLGCLYQRRGGAYVRIPVHRRQQFTGCEWHCRRVDGRLVSVGITCEPLEEWLTLAETAPDDVVELYRGILGRRDIPANELFWGSDIYTRSADGYDLVFAAGEYNPLNAWNTVRGAVHINGSARGGFDTAPADDTPPRLRLRLPKKGLLFLGGVDMTAEVLRVSRDDGRGWIDRLEVAVPAGEHWALSELVLASGDRFTPLGLVEALVGDIARPPAGQAARPMPILQPAWKRPRASGDRLPFLPGRMVADALLRQLGAAQPVVSYA</sequence>
<proteinExistence type="predicted"/>
<name>A0A940S6C4_9PROT</name>
<organism evidence="1 2">
    <name type="scientific">Roseomonas indoligenes</name>
    <dbReference type="NCBI Taxonomy" id="2820811"/>
    <lineage>
        <taxon>Bacteria</taxon>
        <taxon>Pseudomonadati</taxon>
        <taxon>Pseudomonadota</taxon>
        <taxon>Alphaproteobacteria</taxon>
        <taxon>Acetobacterales</taxon>
        <taxon>Roseomonadaceae</taxon>
        <taxon>Roseomonas</taxon>
    </lineage>
</organism>
<dbReference type="Proteomes" id="UP000677537">
    <property type="component" value="Unassembled WGS sequence"/>
</dbReference>
<evidence type="ECO:0000313" key="1">
    <source>
        <dbReference type="EMBL" id="MBP0491818.1"/>
    </source>
</evidence>
<keyword evidence="2" id="KW-1185">Reference proteome</keyword>
<dbReference type="EMBL" id="JAGIZA010000002">
    <property type="protein sequence ID" value="MBP0491818.1"/>
    <property type="molecule type" value="Genomic_DNA"/>
</dbReference>
<comment type="caution">
    <text evidence="1">The sequence shown here is derived from an EMBL/GenBank/DDBJ whole genome shotgun (WGS) entry which is preliminary data.</text>
</comment>
<protein>
    <submittedName>
        <fullName evidence="1">Uncharacterized protein</fullName>
    </submittedName>
</protein>
<evidence type="ECO:0000313" key="2">
    <source>
        <dbReference type="Proteomes" id="UP000677537"/>
    </source>
</evidence>
<dbReference type="AlphaFoldDB" id="A0A940S6C4"/>